<evidence type="ECO:0000313" key="2">
    <source>
        <dbReference type="Proteomes" id="UP000746535"/>
    </source>
</evidence>
<dbReference type="InterPro" id="IPR009929">
    <property type="entry name" value="T3SS_YscO"/>
</dbReference>
<dbReference type="Pfam" id="PF07321">
    <property type="entry name" value="YscO"/>
    <property type="match status" value="1"/>
</dbReference>
<dbReference type="InterPro" id="IPR053716">
    <property type="entry name" value="Flag_assembly_chemotaxis_eff"/>
</dbReference>
<proteinExistence type="predicted"/>
<dbReference type="EMBL" id="JAAVJI010000009">
    <property type="protein sequence ID" value="NJP02302.1"/>
    <property type="molecule type" value="Genomic_DNA"/>
</dbReference>
<reference evidence="1 2" key="1">
    <citation type="submission" date="2020-03" db="EMBL/GenBank/DDBJ databases">
        <authorList>
            <person name="Wang L."/>
            <person name="He N."/>
            <person name="Li Y."/>
            <person name="Fang Y."/>
            <person name="Zhang F."/>
        </authorList>
    </citation>
    <scope>NUCLEOTIDE SEQUENCE [LARGE SCALE GENOMIC DNA]</scope>
    <source>
        <strain evidence="2">hsmgli-8</strain>
    </source>
</reference>
<dbReference type="Gene3D" id="1.10.287.1700">
    <property type="match status" value="1"/>
</dbReference>
<dbReference type="RefSeq" id="WP_168084885.1">
    <property type="nucleotide sequence ID" value="NZ_JAAVJI010000009.1"/>
</dbReference>
<name>A0ABX0YJE5_9PSED</name>
<dbReference type="Proteomes" id="UP000746535">
    <property type="component" value="Unassembled WGS sequence"/>
</dbReference>
<gene>
    <name evidence="1" type="ORF">HBH25_15745</name>
</gene>
<comment type="caution">
    <text evidence="1">The sequence shown here is derived from an EMBL/GenBank/DDBJ whole genome shotgun (WGS) entry which is preliminary data.</text>
</comment>
<sequence length="149" mass="17038">MDDDALQEDPDRVALEHVIHVLNPLRQHRQARAERAQRQAQQTLEAGQEQLTQAKDVLTDETARKGVQRQAMATEHLNQAMTLKDMDRWQYKERKLLDHLSRLRQGIEQQRRAVVAQQQAVLDAQRSAKAAQRATEKLACLAEAIADES</sequence>
<accession>A0ABX0YJE5</accession>
<organism evidence="1 2">
    <name type="scientific">Pseudomonas quercus</name>
    <dbReference type="NCBI Taxonomy" id="2722792"/>
    <lineage>
        <taxon>Bacteria</taxon>
        <taxon>Pseudomonadati</taxon>
        <taxon>Pseudomonadota</taxon>
        <taxon>Gammaproteobacteria</taxon>
        <taxon>Pseudomonadales</taxon>
        <taxon>Pseudomonadaceae</taxon>
        <taxon>Pseudomonas</taxon>
    </lineage>
</organism>
<evidence type="ECO:0000313" key="1">
    <source>
        <dbReference type="EMBL" id="NJP02302.1"/>
    </source>
</evidence>
<protein>
    <submittedName>
        <fullName evidence="1">YscO family type III secretion system apparatus protein</fullName>
    </submittedName>
</protein>
<keyword evidence="2" id="KW-1185">Reference proteome</keyword>